<feature type="transmembrane region" description="Helical" evidence="1">
    <location>
        <begin position="42"/>
        <end position="62"/>
    </location>
</feature>
<evidence type="ECO:0000259" key="2">
    <source>
        <dbReference type="Pfam" id="PF01882"/>
    </source>
</evidence>
<dbReference type="AlphaFoldDB" id="A0A7C3KCN2"/>
<dbReference type="EMBL" id="DSRU01000039">
    <property type="protein sequence ID" value="HFM96665.1"/>
    <property type="molecule type" value="Genomic_DNA"/>
</dbReference>
<sequence>MTQTNRIANWLEKRWVAPSFSGWLLSGFVAFFFIAATNTLTGWLYVLSGVGAALLLIAAILPRRNLRSLLIRREPLQPVSAGENLTVEVLVENPTPVAKTLLEIHDTPPAVLGKAASQAIEVIPSKSVYHWTYDLPTQRRGVYRWQHLKLRTAAPLGLFWCGRLQLAKATAIVYPMVLPLGHCPLIDQLGSDNSVQIWSDRYPEAANEGLTRSLRPYRWGDPTRLVHWRSSARYGELRVRELEIFSGGQELVIALDSSGGWSFEPQQETPLSETFEQAVIVAASLYFYALQQKMTPYLWTPETGSLQGNAVVLEALAAIQPNSGNAAIAPLPNQPVIWLTQNTATIGQLSQGSRWILWPGEAGLSDAEPQERSLSSALPGILLDFETSLQQQLQQPPTFLR</sequence>
<dbReference type="InterPro" id="IPR002881">
    <property type="entry name" value="DUF58"/>
</dbReference>
<organism evidence="3">
    <name type="scientific">Oscillatoriales cyanobacterium SpSt-418</name>
    <dbReference type="NCBI Taxonomy" id="2282169"/>
    <lineage>
        <taxon>Bacteria</taxon>
        <taxon>Bacillati</taxon>
        <taxon>Cyanobacteriota</taxon>
        <taxon>Cyanophyceae</taxon>
        <taxon>Oscillatoriophycideae</taxon>
        <taxon>Oscillatoriales</taxon>
    </lineage>
</organism>
<proteinExistence type="predicted"/>
<reference evidence="3" key="1">
    <citation type="journal article" date="2020" name="mSystems">
        <title>Genome- and Community-Level Interaction Insights into Carbon Utilization and Element Cycling Functions of Hydrothermarchaeota in Hydrothermal Sediment.</title>
        <authorList>
            <person name="Zhou Z."/>
            <person name="Liu Y."/>
            <person name="Xu W."/>
            <person name="Pan J."/>
            <person name="Luo Z.H."/>
            <person name="Li M."/>
        </authorList>
    </citation>
    <scope>NUCLEOTIDE SEQUENCE [LARGE SCALE GENOMIC DNA]</scope>
    <source>
        <strain evidence="3">SpSt-418</strain>
    </source>
</reference>
<evidence type="ECO:0000313" key="3">
    <source>
        <dbReference type="EMBL" id="HFM96665.1"/>
    </source>
</evidence>
<feature type="domain" description="DUF58" evidence="2">
    <location>
        <begin position="214"/>
        <end position="292"/>
    </location>
</feature>
<dbReference type="PANTHER" id="PTHR34351:SF1">
    <property type="entry name" value="SLR1927 PROTEIN"/>
    <property type="match status" value="1"/>
</dbReference>
<keyword evidence="1" id="KW-1133">Transmembrane helix</keyword>
<comment type="caution">
    <text evidence="3">The sequence shown here is derived from an EMBL/GenBank/DDBJ whole genome shotgun (WGS) entry which is preliminary data.</text>
</comment>
<keyword evidence="1" id="KW-0472">Membrane</keyword>
<accession>A0A7C3KCN2</accession>
<name>A0A7C3KCN2_9CYAN</name>
<protein>
    <submittedName>
        <fullName evidence="3">DUF58 domain-containing protein</fullName>
    </submittedName>
</protein>
<evidence type="ECO:0000256" key="1">
    <source>
        <dbReference type="SAM" id="Phobius"/>
    </source>
</evidence>
<gene>
    <name evidence="3" type="ORF">ENR64_02665</name>
</gene>
<feature type="transmembrane region" description="Helical" evidence="1">
    <location>
        <begin position="15"/>
        <end position="36"/>
    </location>
</feature>
<dbReference type="PANTHER" id="PTHR34351">
    <property type="entry name" value="SLR1927 PROTEIN-RELATED"/>
    <property type="match status" value="1"/>
</dbReference>
<dbReference type="Pfam" id="PF01882">
    <property type="entry name" value="DUF58"/>
    <property type="match status" value="1"/>
</dbReference>
<keyword evidence="1" id="KW-0812">Transmembrane</keyword>